<organism evidence="8 9">
    <name type="scientific">Dillenia turbinata</name>
    <dbReference type="NCBI Taxonomy" id="194707"/>
    <lineage>
        <taxon>Eukaryota</taxon>
        <taxon>Viridiplantae</taxon>
        <taxon>Streptophyta</taxon>
        <taxon>Embryophyta</taxon>
        <taxon>Tracheophyta</taxon>
        <taxon>Spermatophyta</taxon>
        <taxon>Magnoliopsida</taxon>
        <taxon>eudicotyledons</taxon>
        <taxon>Gunneridae</taxon>
        <taxon>Pentapetalae</taxon>
        <taxon>Dilleniales</taxon>
        <taxon>Dilleniaceae</taxon>
        <taxon>Dillenia</taxon>
    </lineage>
</organism>
<dbReference type="CDD" id="cd23509">
    <property type="entry name" value="Gnk2-like"/>
    <property type="match status" value="2"/>
</dbReference>
<evidence type="ECO:0000256" key="6">
    <source>
        <dbReference type="SAM" id="SignalP"/>
    </source>
</evidence>
<dbReference type="InterPro" id="IPR002902">
    <property type="entry name" value="GNK2"/>
</dbReference>
<gene>
    <name evidence="8" type="ORF">RJ641_029988</name>
</gene>
<keyword evidence="3 6" id="KW-0732">Signal</keyword>
<evidence type="ECO:0000256" key="2">
    <source>
        <dbReference type="ARBA" id="ARBA00022525"/>
    </source>
</evidence>
<name>A0AAN8ZK16_9MAGN</name>
<sequence length="255" mass="28365">MNLFYHFLLFLLLLSNCIADDPLGNVCNNNTVVGAQLSTNIDHLLAELVSEAPQNGYVATSYGKGNNKVYGLAQCRGDVDKLDCTSCIQDAAKQIQIRCPNINDARIWYDYCFLRYDTQNFIGQLDTFYNIFYVNVEDVTDPKTFNKKLGALTDTIKSEAVQPANKGLGKGESRLSPSVTLYALVQCTRDLPPLSCSQCIGLAIGGFQSYCANRKGCRALYSSCYVRYELYPFFFPLDQQNTSASPSTYVVLVHP</sequence>
<reference evidence="8 9" key="1">
    <citation type="submission" date="2023-12" db="EMBL/GenBank/DDBJ databases">
        <title>A high-quality genome assembly for Dillenia turbinata (Dilleniales).</title>
        <authorList>
            <person name="Chanderbali A."/>
        </authorList>
    </citation>
    <scope>NUCLEOTIDE SEQUENCE [LARGE SCALE GENOMIC DNA]</scope>
    <source>
        <strain evidence="8">LSX21</strain>
        <tissue evidence="8">Leaf</tissue>
    </source>
</reference>
<comment type="subcellular location">
    <subcellularLocation>
        <location evidence="1">Secreted</location>
    </subcellularLocation>
</comment>
<evidence type="ECO:0000256" key="3">
    <source>
        <dbReference type="ARBA" id="ARBA00022729"/>
    </source>
</evidence>
<accession>A0AAN8ZK16</accession>
<dbReference type="PANTHER" id="PTHR32411">
    <property type="entry name" value="CYSTEINE-RICH REPEAT SECRETORY PROTEIN 38-RELATED"/>
    <property type="match status" value="1"/>
</dbReference>
<dbReference type="Gene3D" id="3.30.430.20">
    <property type="entry name" value="Gnk2 domain, C-X8-C-X2-C motif"/>
    <property type="match status" value="2"/>
</dbReference>
<keyword evidence="4" id="KW-0677">Repeat</keyword>
<dbReference type="Proteomes" id="UP001370490">
    <property type="component" value="Unassembled WGS sequence"/>
</dbReference>
<dbReference type="PANTHER" id="PTHR32411:SF55">
    <property type="entry name" value="CYSTEINE-RICH REPEAT SECRETORY PROTEIN 55"/>
    <property type="match status" value="1"/>
</dbReference>
<comment type="similarity">
    <text evidence="5">Belongs to the cysteine-rich repeat secretory protein family.</text>
</comment>
<proteinExistence type="inferred from homology"/>
<dbReference type="Pfam" id="PF01657">
    <property type="entry name" value="Stress-antifung"/>
    <property type="match status" value="2"/>
</dbReference>
<feature type="chain" id="PRO_5042993757" evidence="6">
    <location>
        <begin position="20"/>
        <end position="255"/>
    </location>
</feature>
<dbReference type="AlphaFoldDB" id="A0AAN8ZK16"/>
<evidence type="ECO:0000259" key="7">
    <source>
        <dbReference type="PROSITE" id="PS51473"/>
    </source>
</evidence>
<feature type="domain" description="Gnk2-homologous" evidence="7">
    <location>
        <begin position="127"/>
        <end position="233"/>
    </location>
</feature>
<evidence type="ECO:0000256" key="1">
    <source>
        <dbReference type="ARBA" id="ARBA00004613"/>
    </source>
</evidence>
<evidence type="ECO:0000256" key="4">
    <source>
        <dbReference type="ARBA" id="ARBA00022737"/>
    </source>
</evidence>
<keyword evidence="2" id="KW-0964">Secreted</keyword>
<protein>
    <submittedName>
        <fullName evidence="8">Gnk2-homologous domain</fullName>
    </submittedName>
</protein>
<dbReference type="InterPro" id="IPR050581">
    <property type="entry name" value="CRR_secretory_protein"/>
</dbReference>
<evidence type="ECO:0000313" key="8">
    <source>
        <dbReference type="EMBL" id="KAK6940457.1"/>
    </source>
</evidence>
<keyword evidence="9" id="KW-1185">Reference proteome</keyword>
<dbReference type="GO" id="GO:0005576">
    <property type="term" value="C:extracellular region"/>
    <property type="evidence" value="ECO:0007669"/>
    <property type="project" value="UniProtKB-SubCell"/>
</dbReference>
<dbReference type="EMBL" id="JBAMMX010000005">
    <property type="protein sequence ID" value="KAK6940457.1"/>
    <property type="molecule type" value="Genomic_DNA"/>
</dbReference>
<comment type="caution">
    <text evidence="8">The sequence shown here is derived from an EMBL/GenBank/DDBJ whole genome shotgun (WGS) entry which is preliminary data.</text>
</comment>
<feature type="signal peptide" evidence="6">
    <location>
        <begin position="1"/>
        <end position="19"/>
    </location>
</feature>
<dbReference type="InterPro" id="IPR038408">
    <property type="entry name" value="GNK2_sf"/>
</dbReference>
<dbReference type="PROSITE" id="PS51473">
    <property type="entry name" value="GNK2"/>
    <property type="match status" value="2"/>
</dbReference>
<feature type="domain" description="Gnk2-homologous" evidence="7">
    <location>
        <begin position="19"/>
        <end position="121"/>
    </location>
</feature>
<evidence type="ECO:0000256" key="5">
    <source>
        <dbReference type="ARBA" id="ARBA00038515"/>
    </source>
</evidence>
<evidence type="ECO:0000313" key="9">
    <source>
        <dbReference type="Proteomes" id="UP001370490"/>
    </source>
</evidence>